<feature type="region of interest" description="Disordered" evidence="16">
    <location>
        <begin position="957"/>
        <end position="987"/>
    </location>
</feature>
<dbReference type="InterPro" id="IPR013780">
    <property type="entry name" value="Glyco_hydro_b"/>
</dbReference>
<evidence type="ECO:0000259" key="17">
    <source>
        <dbReference type="SMART" id="SM00642"/>
    </source>
</evidence>
<accession>A0A498HGM8</accession>
<evidence type="ECO:0000259" key="18">
    <source>
        <dbReference type="SMART" id="SM00656"/>
    </source>
</evidence>
<evidence type="ECO:0000313" key="21">
    <source>
        <dbReference type="Proteomes" id="UP000290289"/>
    </source>
</evidence>
<keyword evidence="13" id="KW-0119">Carbohydrate metabolism</keyword>
<dbReference type="CDD" id="cd11314">
    <property type="entry name" value="AmyAc_arch_bac_plant_AmyA"/>
    <property type="match status" value="1"/>
</dbReference>
<dbReference type="Pfam" id="PF00544">
    <property type="entry name" value="Pectate_lyase_4"/>
    <property type="match status" value="1"/>
</dbReference>
<feature type="compositionally biased region" description="Basic and acidic residues" evidence="16">
    <location>
        <begin position="297"/>
        <end position="310"/>
    </location>
</feature>
<evidence type="ECO:0000256" key="3">
    <source>
        <dbReference type="ARBA" id="ARBA00004191"/>
    </source>
</evidence>
<dbReference type="InterPro" id="IPR011050">
    <property type="entry name" value="Pectin_lyase_fold/virulence"/>
</dbReference>
<dbReference type="Gene3D" id="3.20.20.80">
    <property type="entry name" value="Glycosidases"/>
    <property type="match status" value="1"/>
</dbReference>
<evidence type="ECO:0000256" key="11">
    <source>
        <dbReference type="ARBA" id="ARBA00023180"/>
    </source>
</evidence>
<evidence type="ECO:0000256" key="13">
    <source>
        <dbReference type="ARBA" id="ARBA00023277"/>
    </source>
</evidence>
<evidence type="ECO:0000256" key="6">
    <source>
        <dbReference type="ARBA" id="ARBA00022512"/>
    </source>
</evidence>
<comment type="subcellular location">
    <subcellularLocation>
        <location evidence="3">Secreted</location>
        <location evidence="3">Cell wall</location>
    </subcellularLocation>
</comment>
<keyword evidence="11" id="KW-0325">Glycoprotein</keyword>
<evidence type="ECO:0000256" key="2">
    <source>
        <dbReference type="ARBA" id="ARBA00000695"/>
    </source>
</evidence>
<dbReference type="GO" id="GO:0030570">
    <property type="term" value="F:pectate lyase activity"/>
    <property type="evidence" value="ECO:0007669"/>
    <property type="project" value="UniProtKB-EC"/>
</dbReference>
<dbReference type="InterPro" id="IPR002022">
    <property type="entry name" value="Pec_lyase"/>
</dbReference>
<protein>
    <recommendedName>
        <fullName evidence="15">Pectate lyase</fullName>
        <ecNumber evidence="15">4.2.2.2</ecNumber>
    </recommendedName>
</protein>
<evidence type="ECO:0000256" key="10">
    <source>
        <dbReference type="ARBA" id="ARBA00022837"/>
    </source>
</evidence>
<keyword evidence="6" id="KW-0134">Cell wall</keyword>
<dbReference type="InterPro" id="IPR045032">
    <property type="entry name" value="PEL"/>
</dbReference>
<comment type="catalytic activity">
    <reaction evidence="1">
        <text>Endohydrolysis of (1-&gt;4)-alpha-D-glucosidic linkages in polysaccharides containing three or more (1-&gt;4)-alpha-linked D-glucose units.</text>
        <dbReference type="EC" id="3.2.1.1"/>
    </reaction>
</comment>
<comment type="cofactor">
    <cofactor evidence="15">
        <name>Ca(2+)</name>
        <dbReference type="ChEBI" id="CHEBI:29108"/>
    </cofactor>
    <text evidence="15">Binds 1 Ca(2+) ion. Required for its activity.</text>
</comment>
<dbReference type="SUPFAM" id="SSF51445">
    <property type="entry name" value="(Trans)glycosidases"/>
    <property type="match status" value="1"/>
</dbReference>
<dbReference type="Pfam" id="PF00128">
    <property type="entry name" value="Alpha-amylase"/>
    <property type="match status" value="1"/>
</dbReference>
<gene>
    <name evidence="20" type="ORF">DVH24_007136</name>
</gene>
<dbReference type="InterPro" id="IPR007524">
    <property type="entry name" value="Pec_lyase_N"/>
</dbReference>
<dbReference type="Gene3D" id="2.60.40.1180">
    <property type="entry name" value="Golgi alpha-mannosidase II"/>
    <property type="match status" value="1"/>
</dbReference>
<comment type="caution">
    <text evidence="20">The sequence shown here is derived from an EMBL/GenBank/DDBJ whole genome shotgun (WGS) entry which is preliminary data.</text>
</comment>
<comment type="similarity">
    <text evidence="5 15">Belongs to the polysaccharide lyase 1 family.</text>
</comment>
<keyword evidence="8" id="KW-0732">Signal</keyword>
<dbReference type="Pfam" id="PF07821">
    <property type="entry name" value="Alpha-amyl_C2"/>
    <property type="match status" value="1"/>
</dbReference>
<keyword evidence="21" id="KW-1185">Reference proteome</keyword>
<name>A0A498HGM8_MALDO</name>
<dbReference type="Pfam" id="PF23166">
    <property type="entry name" value="Ig_N_CWD1"/>
    <property type="match status" value="3"/>
</dbReference>
<dbReference type="SMART" id="SM00810">
    <property type="entry name" value="Alpha-amyl_C2"/>
    <property type="match status" value="1"/>
</dbReference>
<dbReference type="Gene3D" id="2.160.20.10">
    <property type="entry name" value="Single-stranded right-handed beta-helix, Pectin lyase-like"/>
    <property type="match status" value="1"/>
</dbReference>
<dbReference type="UniPathway" id="UPA00545">
    <property type="reaction ID" value="UER00824"/>
</dbReference>
<dbReference type="EMBL" id="RDQH01000342">
    <property type="protein sequence ID" value="RXH69880.1"/>
    <property type="molecule type" value="Genomic_DNA"/>
</dbReference>
<evidence type="ECO:0000256" key="1">
    <source>
        <dbReference type="ARBA" id="ARBA00000548"/>
    </source>
</evidence>
<keyword evidence="10 15" id="KW-0106">Calcium</keyword>
<dbReference type="GO" id="GO:0004556">
    <property type="term" value="F:alpha-amylase activity"/>
    <property type="evidence" value="ECO:0007669"/>
    <property type="project" value="UniProtKB-EC"/>
</dbReference>
<evidence type="ECO:0000256" key="4">
    <source>
        <dbReference type="ARBA" id="ARBA00005220"/>
    </source>
</evidence>
<evidence type="ECO:0000256" key="15">
    <source>
        <dbReference type="RuleBase" id="RU361123"/>
    </source>
</evidence>
<dbReference type="EC" id="4.2.2.2" evidence="15"/>
<dbReference type="InterPro" id="IPR012334">
    <property type="entry name" value="Pectin_lyas_fold"/>
</dbReference>
<feature type="region of interest" description="Disordered" evidence="16">
    <location>
        <begin position="294"/>
        <end position="315"/>
    </location>
</feature>
<evidence type="ECO:0000256" key="7">
    <source>
        <dbReference type="ARBA" id="ARBA00022723"/>
    </source>
</evidence>
<dbReference type="SMART" id="SM00642">
    <property type="entry name" value="Aamy"/>
    <property type="match status" value="1"/>
</dbReference>
<comment type="pathway">
    <text evidence="4 15">Glycan metabolism; pectin degradation; 2-dehydro-3-deoxy-D-gluconate from pectin: step 2/5.</text>
</comment>
<keyword evidence="14" id="KW-0326">Glycosidase</keyword>
<evidence type="ECO:0000259" key="19">
    <source>
        <dbReference type="SMART" id="SM00810"/>
    </source>
</evidence>
<keyword evidence="6" id="KW-0964">Secreted</keyword>
<dbReference type="GO" id="GO:0005509">
    <property type="term" value="F:calcium ion binding"/>
    <property type="evidence" value="ECO:0007669"/>
    <property type="project" value="InterPro"/>
</dbReference>
<evidence type="ECO:0000256" key="16">
    <source>
        <dbReference type="SAM" id="MobiDB-lite"/>
    </source>
</evidence>
<dbReference type="InterPro" id="IPR006047">
    <property type="entry name" value="GH13_cat_dom"/>
</dbReference>
<dbReference type="Pfam" id="PF04431">
    <property type="entry name" value="Pec_lyase_N"/>
    <property type="match status" value="1"/>
</dbReference>
<feature type="domain" description="Pectate lyase" evidence="18">
    <location>
        <begin position="1144"/>
        <end position="1341"/>
    </location>
</feature>
<feature type="domain" description="Alpha-amylase C-terminal beta-sheet" evidence="19">
    <location>
        <begin position="889"/>
        <end position="949"/>
    </location>
</feature>
<keyword evidence="12 15" id="KW-0456">Lyase</keyword>
<comment type="catalytic activity">
    <reaction evidence="2 15">
        <text>Eliminative cleavage of (1-&gt;4)-alpha-D-galacturonan to give oligosaccharides with 4-deoxy-alpha-D-galact-4-enuronosyl groups at their non-reducing ends.</text>
        <dbReference type="EC" id="4.2.2.2"/>
    </reaction>
</comment>
<dbReference type="InterPro" id="IPR056301">
    <property type="entry name" value="GWD-like_N_Ig"/>
</dbReference>
<dbReference type="InterPro" id="IPR012850">
    <property type="entry name" value="A-amylase_bs_C"/>
</dbReference>
<dbReference type="InterPro" id="IPR017853">
    <property type="entry name" value="GH"/>
</dbReference>
<evidence type="ECO:0000256" key="5">
    <source>
        <dbReference type="ARBA" id="ARBA00010980"/>
    </source>
</evidence>
<evidence type="ECO:0000256" key="14">
    <source>
        <dbReference type="ARBA" id="ARBA00023295"/>
    </source>
</evidence>
<dbReference type="GO" id="GO:0045490">
    <property type="term" value="P:pectin catabolic process"/>
    <property type="evidence" value="ECO:0007669"/>
    <property type="project" value="UniProtKB-UniPathway"/>
</dbReference>
<organism evidence="20 21">
    <name type="scientific">Malus domestica</name>
    <name type="common">Apple</name>
    <name type="synonym">Pyrus malus</name>
    <dbReference type="NCBI Taxonomy" id="3750"/>
    <lineage>
        <taxon>Eukaryota</taxon>
        <taxon>Viridiplantae</taxon>
        <taxon>Streptophyta</taxon>
        <taxon>Embryophyta</taxon>
        <taxon>Tracheophyta</taxon>
        <taxon>Spermatophyta</taxon>
        <taxon>Magnoliopsida</taxon>
        <taxon>eudicotyledons</taxon>
        <taxon>Gunneridae</taxon>
        <taxon>Pentapetalae</taxon>
        <taxon>rosids</taxon>
        <taxon>fabids</taxon>
        <taxon>Rosales</taxon>
        <taxon>Rosaceae</taxon>
        <taxon>Amygdaloideae</taxon>
        <taxon>Maleae</taxon>
        <taxon>Malus</taxon>
    </lineage>
</organism>
<reference evidence="20 21" key="1">
    <citation type="submission" date="2018-10" db="EMBL/GenBank/DDBJ databases">
        <title>A high-quality apple genome assembly.</title>
        <authorList>
            <person name="Hu J."/>
        </authorList>
    </citation>
    <scope>NUCLEOTIDE SEQUENCE [LARGE SCALE GENOMIC DNA]</scope>
    <source>
        <strain evidence="21">cv. HFTH1</strain>
        <tissue evidence="20">Young leaf</tissue>
    </source>
</reference>
<dbReference type="PANTHER" id="PTHR31683:SF181">
    <property type="entry name" value="PECTATE LYASE 6-RELATED"/>
    <property type="match status" value="1"/>
</dbReference>
<dbReference type="PANTHER" id="PTHR31683">
    <property type="entry name" value="PECTATE LYASE 18-RELATED"/>
    <property type="match status" value="1"/>
</dbReference>
<dbReference type="STRING" id="3750.A0A498HGM8"/>
<keyword evidence="9" id="KW-0378">Hydrolase</keyword>
<dbReference type="InterPro" id="IPR018082">
    <property type="entry name" value="AmbAllergen"/>
</dbReference>
<evidence type="ECO:0000256" key="9">
    <source>
        <dbReference type="ARBA" id="ARBA00022801"/>
    </source>
</evidence>
<keyword evidence="7 15" id="KW-0479">Metal-binding</keyword>
<dbReference type="Proteomes" id="UP000290289">
    <property type="component" value="Chromosome 16"/>
</dbReference>
<proteinExistence type="inferred from homology"/>
<evidence type="ECO:0000256" key="12">
    <source>
        <dbReference type="ARBA" id="ARBA00023239"/>
    </source>
</evidence>
<dbReference type="PRINTS" id="PR00807">
    <property type="entry name" value="AMBALLERGEN"/>
</dbReference>
<evidence type="ECO:0000256" key="8">
    <source>
        <dbReference type="ARBA" id="ARBA00022729"/>
    </source>
</evidence>
<feature type="domain" description="Glycosyl hydrolase family 13 catalytic" evidence="17">
    <location>
        <begin position="559"/>
        <end position="888"/>
    </location>
</feature>
<dbReference type="SUPFAM" id="SSF51126">
    <property type="entry name" value="Pectin lyase-like"/>
    <property type="match status" value="1"/>
</dbReference>
<sequence>MFSVSRVAVAHTMSTVRIEPLLQDLHHYGRQKPSHRRPQSNHPLKLSSSFTAFPKKLVVSNSRSFCYFQPPTPRRGPTLGVRAASTDTTTVETSESADPIYKKTFPLKRTEVVEGKIFVKLDHGKNEKKWVLTVGCNLPGKWVLHWGVSFVDDVSCEWEQPPSEMRPAGSVPIKVCNWVLKFDCRAVGWNEFDIHEDFQDYAIETPLKESLSSVGGDTSYEVKIDVKPNSAIAAINFVLKDEETGAWYQHRGSDFRVPLVAYPQDDDNVVGATKGFGMWPGVLGKLSNVFVKAESSNSKDQDSSGSESRHPQQKTTCVEGFYEELPIAKEISVNNSVTVSVSKCPETAKNLLYLETDLPDNAVVHWGVCRDDTKTWEIPAAPHPPETVVFKDKALRTRLQQKEGGNGCWGLFTLEEGLAGFLFLLKLNESTWLRCVGNDFYIPLSSSKNANVVQSEIQSKDAQVPDGSTEAVEESTAYADGLINEMRNLVSDVFSDKSPRTRSKKAQEAILQEIEKLAAEAYSIFRTTVPTLPEETIAETEEVKVAPAKICSGTGTGFEILCQGFNWESSKSGRWYMELKSKAALLSSLGFTVIWFPPPTESVSPEGYMPRDLYNLNSRYGNMDELKETVKVFHDVGIKVLGDAVLNHRCAHYRNQNGVWNIFGGRLNWDDRAVVADDPHFQGRGNKSSGDSFHAAPNIDHSQDFVRKDIREWLCWLRNDIGYDGWRLDFVRGFWGGYVRDYVDASEPYFAVGEYWDSLSYTYGEMDRNQDAHRQRIVDWINATNGTCGAFDVTTKGILHAALERCEYWRLSDEKGKPPGVLGWWPSRAVTFIENHDTGSTQGHWRFPKGKEMQGYAYILTHPGTPTVFYDHIFSHYQSEIAALISLRNRNKLNCRSLVKITKAERDVYAAIIDEKVAIKIGPGHYEPASGPQNWNKSLEGGDYKVWEASLVFSAPTRSTEDGAGGADRPASAVQNRGQSAECGSGEHGFCNDNPTDVPNEDTLVLDLDAYWKEQAEEAEKVAMESYNKNPEKVTEEFNTEVGKLMSKENTTRRNLRGNKAYTGPCMATNPMDACWRCDPNWANNRKKIVGCAQGFGKKTTGGKDGPFYVVTMGTDDDVQNPTPGTLRHAVIQKGPLWIIFTKSMVIRLQQELMVTSDKTIDARGANVVIEEGAGITLQFVKNVIITNLHIKMIVTKPGGLIRDSVDHIGLRTQSDGDGISLFGASNVWIDHVSMSRCADGLIDAIMGSTAITISNSHFTDHDEAMLFGANNAHTQDKIMQITLAFNHFGQGLVQRMPRVRHGFFHVVNNDYTHWIMYAIGGNMNPTIISQGNRFIAPINGVTKQVTHRENTPEAEWKNWEWRSEGDLMMNGAFFVESGSGASKHPAKLDMMPFKPGTLVSTLTKFSGALNCDVGKPC</sequence>
<dbReference type="SMART" id="SM00656">
    <property type="entry name" value="Amb_all"/>
    <property type="match status" value="1"/>
</dbReference>
<evidence type="ECO:0000313" key="20">
    <source>
        <dbReference type="EMBL" id="RXH69880.1"/>
    </source>
</evidence>
<dbReference type="SUPFAM" id="SSF51011">
    <property type="entry name" value="Glycosyl hydrolase domain"/>
    <property type="match status" value="1"/>
</dbReference>